<dbReference type="AlphaFoldDB" id="A0AA40I0I1"/>
<accession>A0AA40I0I1</accession>
<feature type="compositionally biased region" description="Low complexity" evidence="1">
    <location>
        <begin position="45"/>
        <end position="59"/>
    </location>
</feature>
<proteinExistence type="predicted"/>
<name>A0AA40I0I1_CNENI</name>
<organism evidence="2 3">
    <name type="scientific">Cnephaeus nilssonii</name>
    <name type="common">Northern bat</name>
    <name type="synonym">Eptesicus nilssonii</name>
    <dbReference type="NCBI Taxonomy" id="3371016"/>
    <lineage>
        <taxon>Eukaryota</taxon>
        <taxon>Metazoa</taxon>
        <taxon>Chordata</taxon>
        <taxon>Craniata</taxon>
        <taxon>Vertebrata</taxon>
        <taxon>Euteleostomi</taxon>
        <taxon>Mammalia</taxon>
        <taxon>Eutheria</taxon>
        <taxon>Laurasiatheria</taxon>
        <taxon>Chiroptera</taxon>
        <taxon>Yangochiroptera</taxon>
        <taxon>Vespertilionidae</taxon>
        <taxon>Cnephaeus</taxon>
    </lineage>
</organism>
<feature type="region of interest" description="Disordered" evidence="1">
    <location>
        <begin position="23"/>
        <end position="75"/>
    </location>
</feature>
<reference evidence="2" key="1">
    <citation type="submission" date="2023-06" db="EMBL/GenBank/DDBJ databases">
        <title>Reference genome for the Northern bat (Eptesicus nilssonii), a most northern bat species.</title>
        <authorList>
            <person name="Laine V.N."/>
            <person name="Pulliainen A.T."/>
            <person name="Lilley T.M."/>
        </authorList>
    </citation>
    <scope>NUCLEOTIDE SEQUENCE</scope>
    <source>
        <strain evidence="2">BLF_Eptnil</strain>
        <tissue evidence="2">Kidney</tissue>
    </source>
</reference>
<evidence type="ECO:0000313" key="3">
    <source>
        <dbReference type="Proteomes" id="UP001177744"/>
    </source>
</evidence>
<evidence type="ECO:0000313" key="2">
    <source>
        <dbReference type="EMBL" id="KAK1340788.1"/>
    </source>
</evidence>
<comment type="caution">
    <text evidence="2">The sequence shown here is derived from an EMBL/GenBank/DDBJ whole genome shotgun (WGS) entry which is preliminary data.</text>
</comment>
<dbReference type="Proteomes" id="UP001177744">
    <property type="component" value="Unassembled WGS sequence"/>
</dbReference>
<protein>
    <submittedName>
        <fullName evidence="2">Uncharacterized protein</fullName>
    </submittedName>
</protein>
<keyword evidence="3" id="KW-1185">Reference proteome</keyword>
<evidence type="ECO:0000256" key="1">
    <source>
        <dbReference type="SAM" id="MobiDB-lite"/>
    </source>
</evidence>
<gene>
    <name evidence="2" type="ORF">QTO34_017182</name>
</gene>
<sequence>MGRDPPLRPPQPRNPQFLFKMVAPTATRWRHPVPSAPPERQVHGTAGPAPRRAQTPPRTCLQSPPVPSAAQGRPEVQASLGWRLPSCPGPARGTGKPQMAATQQTPKAQASLGWQLHSRPGPPEWQQQRLVTAAQNIYNFPQELKDLLSYNYISSSLYFYIAIEAPKILYTHFCTGENTSTKYKKKVNIVSQNFKYTCQEAAIKMLVPYATGKKDSKHKKRVKGFESASETKGKITEVFNFSVFHLIHNLQDFAKQTNKQKMLKWL</sequence>
<dbReference type="EMBL" id="JAULJE010000007">
    <property type="protein sequence ID" value="KAK1340788.1"/>
    <property type="molecule type" value="Genomic_DNA"/>
</dbReference>